<dbReference type="Proteomes" id="UP000320333">
    <property type="component" value="Unassembled WGS sequence"/>
</dbReference>
<name>A0A507EKY7_9FUNG</name>
<sequence>MGQIRTLFVSSVAINWDKSARNVRLNHYFIINSCKLQ</sequence>
<organism evidence="1 2">
    <name type="scientific">Chytriomyces confervae</name>
    <dbReference type="NCBI Taxonomy" id="246404"/>
    <lineage>
        <taxon>Eukaryota</taxon>
        <taxon>Fungi</taxon>
        <taxon>Fungi incertae sedis</taxon>
        <taxon>Chytridiomycota</taxon>
        <taxon>Chytridiomycota incertae sedis</taxon>
        <taxon>Chytridiomycetes</taxon>
        <taxon>Chytridiales</taxon>
        <taxon>Chytriomycetaceae</taxon>
        <taxon>Chytriomyces</taxon>
    </lineage>
</organism>
<evidence type="ECO:0000313" key="2">
    <source>
        <dbReference type="Proteomes" id="UP000320333"/>
    </source>
</evidence>
<gene>
    <name evidence="1" type="ORF">CcCBS67573_g08561</name>
</gene>
<protein>
    <submittedName>
        <fullName evidence="1">Uncharacterized protein</fullName>
    </submittedName>
</protein>
<evidence type="ECO:0000313" key="1">
    <source>
        <dbReference type="EMBL" id="TPX63880.1"/>
    </source>
</evidence>
<dbReference type="AlphaFoldDB" id="A0A507EKY7"/>
<proteinExistence type="predicted"/>
<comment type="caution">
    <text evidence="1">The sequence shown here is derived from an EMBL/GenBank/DDBJ whole genome shotgun (WGS) entry which is preliminary data.</text>
</comment>
<dbReference type="EMBL" id="QEAP01000579">
    <property type="protein sequence ID" value="TPX63880.1"/>
    <property type="molecule type" value="Genomic_DNA"/>
</dbReference>
<keyword evidence="2" id="KW-1185">Reference proteome</keyword>
<reference evidence="1 2" key="1">
    <citation type="journal article" date="2019" name="Sci. Rep.">
        <title>Comparative genomics of chytrid fungi reveal insights into the obligate biotrophic and pathogenic lifestyle of Synchytrium endobioticum.</title>
        <authorList>
            <person name="van de Vossenberg B.T.L.H."/>
            <person name="Warris S."/>
            <person name="Nguyen H.D.T."/>
            <person name="van Gent-Pelzer M.P.E."/>
            <person name="Joly D.L."/>
            <person name="van de Geest H.C."/>
            <person name="Bonants P.J.M."/>
            <person name="Smith D.S."/>
            <person name="Levesque C.A."/>
            <person name="van der Lee T.A.J."/>
        </authorList>
    </citation>
    <scope>NUCLEOTIDE SEQUENCE [LARGE SCALE GENOMIC DNA]</scope>
    <source>
        <strain evidence="1 2">CBS 675.73</strain>
    </source>
</reference>
<accession>A0A507EKY7</accession>